<dbReference type="Gene3D" id="3.40.190.10">
    <property type="entry name" value="Periplasmic binding protein-like II"/>
    <property type="match status" value="2"/>
</dbReference>
<evidence type="ECO:0000256" key="1">
    <source>
        <dbReference type="ARBA" id="ARBA00009437"/>
    </source>
</evidence>
<dbReference type="InterPro" id="IPR005119">
    <property type="entry name" value="LysR_subst-bd"/>
</dbReference>
<gene>
    <name evidence="6" type="ORF">GCM10017655_46010</name>
</gene>
<keyword evidence="2" id="KW-0805">Transcription regulation</keyword>
<dbReference type="InterPro" id="IPR036390">
    <property type="entry name" value="WH_DNA-bd_sf"/>
</dbReference>
<organism evidence="6 7">
    <name type="scientific">Pseudomonas turukhanskensis</name>
    <dbReference type="NCBI Taxonomy" id="1806536"/>
    <lineage>
        <taxon>Bacteria</taxon>
        <taxon>Pseudomonadati</taxon>
        <taxon>Pseudomonadota</taxon>
        <taxon>Gammaproteobacteria</taxon>
        <taxon>Pseudomonadales</taxon>
        <taxon>Pseudomonadaceae</taxon>
        <taxon>Pseudomonas</taxon>
    </lineage>
</organism>
<dbReference type="PROSITE" id="PS50931">
    <property type="entry name" value="HTH_LYSR"/>
    <property type="match status" value="1"/>
</dbReference>
<dbReference type="GO" id="GO:0006351">
    <property type="term" value="P:DNA-templated transcription"/>
    <property type="evidence" value="ECO:0007669"/>
    <property type="project" value="TreeGrafter"/>
</dbReference>
<dbReference type="EMBL" id="BSFN01000022">
    <property type="protein sequence ID" value="GLK91537.1"/>
    <property type="molecule type" value="Genomic_DNA"/>
</dbReference>
<evidence type="ECO:0000313" key="6">
    <source>
        <dbReference type="EMBL" id="GLK91537.1"/>
    </source>
</evidence>
<comment type="similarity">
    <text evidence="1">Belongs to the LysR transcriptional regulatory family.</text>
</comment>
<dbReference type="PANTHER" id="PTHR30537:SF74">
    <property type="entry name" value="HTH-TYPE TRANSCRIPTIONAL REGULATOR TRPI"/>
    <property type="match status" value="1"/>
</dbReference>
<dbReference type="Gene3D" id="1.10.10.10">
    <property type="entry name" value="Winged helix-like DNA-binding domain superfamily/Winged helix DNA-binding domain"/>
    <property type="match status" value="1"/>
</dbReference>
<accession>A0A9W6K9P6</accession>
<reference evidence="6" key="2">
    <citation type="submission" date="2023-01" db="EMBL/GenBank/DDBJ databases">
        <authorList>
            <person name="Sun Q."/>
            <person name="Evtushenko L."/>
        </authorList>
    </citation>
    <scope>NUCLEOTIDE SEQUENCE</scope>
    <source>
        <strain evidence="6">VKM B-2935</strain>
    </source>
</reference>
<reference evidence="6" key="1">
    <citation type="journal article" date="2014" name="Int. J. Syst. Evol. Microbiol.">
        <title>Complete genome sequence of Corynebacterium casei LMG S-19264T (=DSM 44701T), isolated from a smear-ripened cheese.</title>
        <authorList>
            <consortium name="US DOE Joint Genome Institute (JGI-PGF)"/>
            <person name="Walter F."/>
            <person name="Albersmeier A."/>
            <person name="Kalinowski J."/>
            <person name="Ruckert C."/>
        </authorList>
    </citation>
    <scope>NUCLEOTIDE SEQUENCE</scope>
    <source>
        <strain evidence="6">VKM B-2935</strain>
    </source>
</reference>
<dbReference type="Proteomes" id="UP001143328">
    <property type="component" value="Unassembled WGS sequence"/>
</dbReference>
<proteinExistence type="inferred from homology"/>
<evidence type="ECO:0000256" key="3">
    <source>
        <dbReference type="ARBA" id="ARBA00023125"/>
    </source>
</evidence>
<dbReference type="PANTHER" id="PTHR30537">
    <property type="entry name" value="HTH-TYPE TRANSCRIPTIONAL REGULATOR"/>
    <property type="match status" value="1"/>
</dbReference>
<evidence type="ECO:0000259" key="5">
    <source>
        <dbReference type="PROSITE" id="PS50931"/>
    </source>
</evidence>
<sequence length="301" mass="33649">MQEKNFTMSQMPPLKALHYFDIAMRENSFSLAAEELNVTPGAVGQQIRKLEEWLGISLFTRHIRQLQPTADGLAYWARIQPALAQISSASRLLRDSRSNGVWVNMPPSFAARWFARRMSGFVAHNPEVALHLNSSAAVVDFNVEPVDLAVRYFDGNDSTLEAHLLCMDDARVYCSPQYAERLNLRTSADISKTTLLHNTLHPHWENWLQRFSGLSPNGQAAIPGLYFDQSLVAIEAASRHQGVLLTSSLLTEEEVADGSLIEPFSDRLHLSKGYYVVHPQGATLRPAVQALKQWLIAEAAK</sequence>
<evidence type="ECO:0000256" key="4">
    <source>
        <dbReference type="ARBA" id="ARBA00023163"/>
    </source>
</evidence>
<dbReference type="SUPFAM" id="SSF53850">
    <property type="entry name" value="Periplasmic binding protein-like II"/>
    <property type="match status" value="1"/>
</dbReference>
<dbReference type="Pfam" id="PF00126">
    <property type="entry name" value="HTH_1"/>
    <property type="match status" value="1"/>
</dbReference>
<dbReference type="InterPro" id="IPR036388">
    <property type="entry name" value="WH-like_DNA-bd_sf"/>
</dbReference>
<dbReference type="InterPro" id="IPR000847">
    <property type="entry name" value="LysR_HTH_N"/>
</dbReference>
<comment type="caution">
    <text evidence="6">The sequence shown here is derived from an EMBL/GenBank/DDBJ whole genome shotgun (WGS) entry which is preliminary data.</text>
</comment>
<protein>
    <submittedName>
        <fullName evidence="6">LysR family transcriptional regulator</fullName>
    </submittedName>
</protein>
<dbReference type="InterPro" id="IPR058163">
    <property type="entry name" value="LysR-type_TF_proteobact-type"/>
</dbReference>
<keyword evidence="7" id="KW-1185">Reference proteome</keyword>
<dbReference type="SUPFAM" id="SSF46785">
    <property type="entry name" value="Winged helix' DNA-binding domain"/>
    <property type="match status" value="1"/>
</dbReference>
<evidence type="ECO:0000256" key="2">
    <source>
        <dbReference type="ARBA" id="ARBA00023015"/>
    </source>
</evidence>
<dbReference type="CDD" id="cd08432">
    <property type="entry name" value="PBP2_GcdR_TrpI_HvrB_AmpR_like"/>
    <property type="match status" value="1"/>
</dbReference>
<name>A0A9W6K9P6_9PSED</name>
<evidence type="ECO:0000313" key="7">
    <source>
        <dbReference type="Proteomes" id="UP001143328"/>
    </source>
</evidence>
<dbReference type="GO" id="GO:0043565">
    <property type="term" value="F:sequence-specific DNA binding"/>
    <property type="evidence" value="ECO:0007669"/>
    <property type="project" value="TreeGrafter"/>
</dbReference>
<dbReference type="AlphaFoldDB" id="A0A9W6K9P6"/>
<dbReference type="Pfam" id="PF03466">
    <property type="entry name" value="LysR_substrate"/>
    <property type="match status" value="1"/>
</dbReference>
<dbReference type="GO" id="GO:0003700">
    <property type="term" value="F:DNA-binding transcription factor activity"/>
    <property type="evidence" value="ECO:0007669"/>
    <property type="project" value="InterPro"/>
</dbReference>
<keyword evidence="3" id="KW-0238">DNA-binding</keyword>
<dbReference type="RefSeq" id="WP_271197794.1">
    <property type="nucleotide sequence ID" value="NZ_BSFN01000022.1"/>
</dbReference>
<feature type="domain" description="HTH lysR-type" evidence="5">
    <location>
        <begin position="12"/>
        <end position="69"/>
    </location>
</feature>
<keyword evidence="4" id="KW-0804">Transcription</keyword>
<dbReference type="PRINTS" id="PR00039">
    <property type="entry name" value="HTHLYSR"/>
</dbReference>